<dbReference type="SUPFAM" id="SSF51735">
    <property type="entry name" value="NAD(P)-binding Rossmann-fold domains"/>
    <property type="match status" value="1"/>
</dbReference>
<dbReference type="Gene3D" id="3.40.50.720">
    <property type="entry name" value="NAD(P)-binding Rossmann-like Domain"/>
    <property type="match status" value="1"/>
</dbReference>
<feature type="region of interest" description="Disordered" evidence="3">
    <location>
        <begin position="102"/>
        <end position="133"/>
    </location>
</feature>
<evidence type="ECO:0000256" key="2">
    <source>
        <dbReference type="ARBA" id="ARBA00023002"/>
    </source>
</evidence>
<dbReference type="PRINTS" id="PR00080">
    <property type="entry name" value="SDRFAMILY"/>
</dbReference>
<dbReference type="AlphaFoldDB" id="A0A5B8TZF7"/>
<keyword evidence="6" id="KW-1185">Reference proteome</keyword>
<dbReference type="InterPro" id="IPR057326">
    <property type="entry name" value="KR_dom"/>
</dbReference>
<feature type="region of interest" description="Disordered" evidence="3">
    <location>
        <begin position="26"/>
        <end position="46"/>
    </location>
</feature>
<protein>
    <submittedName>
        <fullName evidence="5">SDR family oxidoreductase</fullName>
    </submittedName>
</protein>
<dbReference type="GO" id="GO:0016491">
    <property type="term" value="F:oxidoreductase activity"/>
    <property type="evidence" value="ECO:0007669"/>
    <property type="project" value="UniProtKB-KW"/>
</dbReference>
<comment type="similarity">
    <text evidence="1">Belongs to the short-chain dehydrogenases/reductases (SDR) family.</text>
</comment>
<dbReference type="KEGG" id="bsol:FSW04_00055"/>
<evidence type="ECO:0000256" key="1">
    <source>
        <dbReference type="ARBA" id="ARBA00006484"/>
    </source>
</evidence>
<accession>A0A5B8TZF7</accession>
<dbReference type="InterPro" id="IPR020904">
    <property type="entry name" value="Sc_DH/Rdtase_CS"/>
</dbReference>
<dbReference type="InterPro" id="IPR036291">
    <property type="entry name" value="NAD(P)-bd_dom_sf"/>
</dbReference>
<name>A0A5B8TZF7_9ACTN</name>
<dbReference type="Proteomes" id="UP000321805">
    <property type="component" value="Chromosome"/>
</dbReference>
<sequence length="359" mass="37735">MSMIDFSASIARRSMVRLTSCRTDATCAPTTPPTRPAVPSSAPAGPLRATERVATSSWSWAAETPRSELLTAGTMRLHRRSRGRARGGPRGLDRWARRCGRIREPDQGARTMTAGSPRAGRRPDGTPRRALVTGANGGIGRAIVQRLTDDGYEVVTMDVAGPADLVVDLVGDPMPTEALADIDVCISNAGVVDTLSPAHRMSAEKWALDIDVNLTGSFRVVQACLPGMRERRYGRIVLTSSVAAAIGARGQVAYCASKAGLIGMARAIASENVAHGITINCVLPGTIATPKVLAMPPEVVERVRDRFMPGGRHGEPEEVAGLMAYLASPEAGFVTAQSIIIDGGAHLGNVSLGDPGKGD</sequence>
<organism evidence="5 6">
    <name type="scientific">Baekduia soli</name>
    <dbReference type="NCBI Taxonomy" id="496014"/>
    <lineage>
        <taxon>Bacteria</taxon>
        <taxon>Bacillati</taxon>
        <taxon>Actinomycetota</taxon>
        <taxon>Thermoleophilia</taxon>
        <taxon>Solirubrobacterales</taxon>
        <taxon>Baekduiaceae</taxon>
        <taxon>Baekduia</taxon>
    </lineage>
</organism>
<gene>
    <name evidence="5" type="ORF">FSW04_00055</name>
</gene>
<evidence type="ECO:0000259" key="4">
    <source>
        <dbReference type="SMART" id="SM00822"/>
    </source>
</evidence>
<evidence type="ECO:0000256" key="3">
    <source>
        <dbReference type="SAM" id="MobiDB-lite"/>
    </source>
</evidence>
<proteinExistence type="inferred from homology"/>
<dbReference type="OrthoDB" id="9792003at2"/>
<dbReference type="FunFam" id="3.40.50.720:FF:000084">
    <property type="entry name" value="Short-chain dehydrogenase reductase"/>
    <property type="match status" value="1"/>
</dbReference>
<evidence type="ECO:0000313" key="5">
    <source>
        <dbReference type="EMBL" id="QEC46111.1"/>
    </source>
</evidence>
<dbReference type="PRINTS" id="PR00081">
    <property type="entry name" value="GDHRDH"/>
</dbReference>
<evidence type="ECO:0000313" key="6">
    <source>
        <dbReference type="Proteomes" id="UP000321805"/>
    </source>
</evidence>
<feature type="domain" description="Ketoreductase" evidence="4">
    <location>
        <begin position="128"/>
        <end position="290"/>
    </location>
</feature>
<reference evidence="5 6" key="1">
    <citation type="journal article" date="2018" name="J. Microbiol.">
        <title>Baekduia soli gen. nov., sp. nov., a novel bacterium isolated from the soil of Baekdu Mountain and proposal of a novel family name, Baekduiaceae fam. nov.</title>
        <authorList>
            <person name="An D.S."/>
            <person name="Siddiqi M.Z."/>
            <person name="Kim K.H."/>
            <person name="Yu H.S."/>
            <person name="Im W.T."/>
        </authorList>
    </citation>
    <scope>NUCLEOTIDE SEQUENCE [LARGE SCALE GENOMIC DNA]</scope>
    <source>
        <strain evidence="5 6">BR7-21</strain>
    </source>
</reference>
<dbReference type="InterPro" id="IPR002347">
    <property type="entry name" value="SDR_fam"/>
</dbReference>
<keyword evidence="2" id="KW-0560">Oxidoreductase</keyword>
<dbReference type="PROSITE" id="PS00061">
    <property type="entry name" value="ADH_SHORT"/>
    <property type="match status" value="1"/>
</dbReference>
<dbReference type="PANTHER" id="PTHR42879:SF2">
    <property type="entry name" value="3-OXOACYL-[ACYL-CARRIER-PROTEIN] REDUCTASE FABG"/>
    <property type="match status" value="1"/>
</dbReference>
<dbReference type="GO" id="GO:0032787">
    <property type="term" value="P:monocarboxylic acid metabolic process"/>
    <property type="evidence" value="ECO:0007669"/>
    <property type="project" value="UniProtKB-ARBA"/>
</dbReference>
<dbReference type="PANTHER" id="PTHR42879">
    <property type="entry name" value="3-OXOACYL-(ACYL-CARRIER-PROTEIN) REDUCTASE"/>
    <property type="match status" value="1"/>
</dbReference>
<dbReference type="EMBL" id="CP042430">
    <property type="protein sequence ID" value="QEC46111.1"/>
    <property type="molecule type" value="Genomic_DNA"/>
</dbReference>
<dbReference type="SMART" id="SM00822">
    <property type="entry name" value="PKS_KR"/>
    <property type="match status" value="1"/>
</dbReference>
<dbReference type="InterPro" id="IPR050259">
    <property type="entry name" value="SDR"/>
</dbReference>
<dbReference type="Pfam" id="PF13561">
    <property type="entry name" value="adh_short_C2"/>
    <property type="match status" value="1"/>
</dbReference>